<keyword evidence="1" id="KW-0233">DNA recombination</keyword>
<evidence type="ECO:0000256" key="1">
    <source>
        <dbReference type="ARBA" id="ARBA00023172"/>
    </source>
</evidence>
<evidence type="ECO:0000313" key="4">
    <source>
        <dbReference type="Proteomes" id="UP000530571"/>
    </source>
</evidence>
<dbReference type="GO" id="GO:0006310">
    <property type="term" value="P:DNA recombination"/>
    <property type="evidence" value="ECO:0007669"/>
    <property type="project" value="UniProtKB-KW"/>
</dbReference>
<dbReference type="PROSITE" id="PS51898">
    <property type="entry name" value="TYR_RECOMBINASE"/>
    <property type="match status" value="1"/>
</dbReference>
<feature type="domain" description="Tyr recombinase" evidence="2">
    <location>
        <begin position="199"/>
        <end position="382"/>
    </location>
</feature>
<dbReference type="GO" id="GO:0015074">
    <property type="term" value="P:DNA integration"/>
    <property type="evidence" value="ECO:0007669"/>
    <property type="project" value="InterPro"/>
</dbReference>
<evidence type="ECO:0000313" key="3">
    <source>
        <dbReference type="EMBL" id="MBB4120766.1"/>
    </source>
</evidence>
<dbReference type="EMBL" id="JACIDZ010000001">
    <property type="protein sequence ID" value="MBB4120766.1"/>
    <property type="molecule type" value="Genomic_DNA"/>
</dbReference>
<dbReference type="Gene3D" id="1.10.443.10">
    <property type="entry name" value="Intergrase catalytic core"/>
    <property type="match status" value="1"/>
</dbReference>
<gene>
    <name evidence="3" type="ORF">GGR30_000661</name>
</gene>
<name>A0A7W6KGG0_9HYPH</name>
<comment type="caution">
    <text evidence="3">The sequence shown here is derived from an EMBL/GenBank/DDBJ whole genome shotgun (WGS) entry which is preliminary data.</text>
</comment>
<accession>A0A7W6KGG0</accession>
<dbReference type="Proteomes" id="UP000530571">
    <property type="component" value="Unassembled WGS sequence"/>
</dbReference>
<dbReference type="RefSeq" id="WP_183482501.1">
    <property type="nucleotide sequence ID" value="NZ_JACIDZ010000001.1"/>
</dbReference>
<dbReference type="InterPro" id="IPR002104">
    <property type="entry name" value="Integrase_catalytic"/>
</dbReference>
<dbReference type="InterPro" id="IPR011010">
    <property type="entry name" value="DNA_brk_join_enz"/>
</dbReference>
<reference evidence="3 4" key="1">
    <citation type="submission" date="2020-08" db="EMBL/GenBank/DDBJ databases">
        <title>Genomic Encyclopedia of Type Strains, Phase IV (KMG-IV): sequencing the most valuable type-strain genomes for metagenomic binning, comparative biology and taxonomic classification.</title>
        <authorList>
            <person name="Goeker M."/>
        </authorList>
    </citation>
    <scope>NUCLEOTIDE SEQUENCE [LARGE SCALE GENOMIC DNA]</scope>
    <source>
        <strain evidence="3 4">DSM 28101</strain>
    </source>
</reference>
<dbReference type="SUPFAM" id="SSF56349">
    <property type="entry name" value="DNA breaking-rejoining enzymes"/>
    <property type="match status" value="1"/>
</dbReference>
<dbReference type="InterPro" id="IPR013762">
    <property type="entry name" value="Integrase-like_cat_sf"/>
</dbReference>
<keyword evidence="4" id="KW-1185">Reference proteome</keyword>
<protein>
    <submittedName>
        <fullName evidence="3">Integrase</fullName>
    </submittedName>
</protein>
<organism evidence="3 4">
    <name type="scientific">Martelella radicis</name>
    <dbReference type="NCBI Taxonomy" id="1397476"/>
    <lineage>
        <taxon>Bacteria</taxon>
        <taxon>Pseudomonadati</taxon>
        <taxon>Pseudomonadota</taxon>
        <taxon>Alphaproteobacteria</taxon>
        <taxon>Hyphomicrobiales</taxon>
        <taxon>Aurantimonadaceae</taxon>
        <taxon>Martelella</taxon>
    </lineage>
</organism>
<dbReference type="GO" id="GO:0003677">
    <property type="term" value="F:DNA binding"/>
    <property type="evidence" value="ECO:0007669"/>
    <property type="project" value="InterPro"/>
</dbReference>
<dbReference type="AlphaFoldDB" id="A0A7W6KGG0"/>
<proteinExistence type="predicted"/>
<sequence length="418" mass="47493">MAASRKPRLFEYRGQWIGEEPGRVGFYRYWYDQRTRKVKRRALEAQDIEEAKEELIDILGSAGASRGAPEAVSIADVMAHYLEHKAEPKGPRAASAARRAAELALEAAETFSSHPTVAHLTRLNQQRMWAYMSSENGLSPKSITTYMISVRAAVNFAAIPQIVAVGDEKQEVQLLTSATPIFCNQSEIADHVGGEMSRPRDYIPTFEDLGRWIDRIQHEDDFRYVIIALNTAARNEAIFDLRVDGQVDFNSGTIDLNPPGRRQTKKRRPVIRLTTGLAAWLDHWGDDRPIRQYQDTVEKRLNAMGKDLQPRDQDGRLLAPLGMPGMTCYTLRHFIATNMRRAGIEVSREQRSKWLGHVVAEGSRTTDWYEKFDPDYLEDPMRATEMIIQKLQNHTHKSLLAPTMHSQGTLRVVSGHEK</sequence>
<evidence type="ECO:0000259" key="2">
    <source>
        <dbReference type="PROSITE" id="PS51898"/>
    </source>
</evidence>